<dbReference type="InterPro" id="IPR007263">
    <property type="entry name" value="DCC1-like"/>
</dbReference>
<proteinExistence type="predicted"/>
<dbReference type="Pfam" id="PF04134">
    <property type="entry name" value="DCC1-like"/>
    <property type="match status" value="1"/>
</dbReference>
<dbReference type="RefSeq" id="WP_394380492.1">
    <property type="nucleotide sequence ID" value="NZ_JBIGIB010000001.1"/>
</dbReference>
<reference evidence="1 2" key="1">
    <citation type="submission" date="2024-08" db="EMBL/GenBank/DDBJ databases">
        <authorList>
            <person name="Lu H."/>
        </authorList>
    </citation>
    <scope>NUCLEOTIDE SEQUENCE [LARGE SCALE GENOMIC DNA]</scope>
    <source>
        <strain evidence="1 2">BYS87W</strain>
    </source>
</reference>
<dbReference type="EMBL" id="JBIGIB010000001">
    <property type="protein sequence ID" value="MFG6465272.1"/>
    <property type="molecule type" value="Genomic_DNA"/>
</dbReference>
<gene>
    <name evidence="1" type="ORF">ACG01O_01485</name>
</gene>
<organism evidence="1 2">
    <name type="scientific">Pelomonas baiyunensis</name>
    <dbReference type="NCBI Taxonomy" id="3299026"/>
    <lineage>
        <taxon>Bacteria</taxon>
        <taxon>Pseudomonadati</taxon>
        <taxon>Pseudomonadota</taxon>
        <taxon>Betaproteobacteria</taxon>
        <taxon>Burkholderiales</taxon>
        <taxon>Sphaerotilaceae</taxon>
        <taxon>Roseateles</taxon>
    </lineage>
</organism>
<evidence type="ECO:0000313" key="1">
    <source>
        <dbReference type="EMBL" id="MFG6465272.1"/>
    </source>
</evidence>
<protein>
    <submittedName>
        <fullName evidence="1">Thiol-disulfide oxidoreductase DCC family protein</fullName>
    </submittedName>
</protein>
<keyword evidence="2" id="KW-1185">Reference proteome</keyword>
<evidence type="ECO:0000313" key="2">
    <source>
        <dbReference type="Proteomes" id="UP001606303"/>
    </source>
</evidence>
<sequence length="131" mass="14390">MVLPPVTSTSERPRPTVYFDGACPVCRREIAHYRQGSGEHALNWVDAAACPPGDLGPALSRPQALARLHLRLPDGQLVHGAAAFLAMWAALPDHPRLAAWARRLNRPAVVAVLDAAYSAFLRVRRLWRRAA</sequence>
<dbReference type="Proteomes" id="UP001606303">
    <property type="component" value="Unassembled WGS sequence"/>
</dbReference>
<name>A0ABW7GTW1_9BURK</name>
<accession>A0ABW7GTW1</accession>
<comment type="caution">
    <text evidence="1">The sequence shown here is derived from an EMBL/GenBank/DDBJ whole genome shotgun (WGS) entry which is preliminary data.</text>
</comment>